<name>A0A930VIX0_9ACTN</name>
<dbReference type="RefSeq" id="WP_194708553.1">
    <property type="nucleotide sequence ID" value="NZ_JADKPN010000015.1"/>
</dbReference>
<dbReference type="Proteomes" id="UP000640489">
    <property type="component" value="Unassembled WGS sequence"/>
</dbReference>
<dbReference type="EMBL" id="JADKPN010000015">
    <property type="protein sequence ID" value="MBF4765367.1"/>
    <property type="molecule type" value="Genomic_DNA"/>
</dbReference>
<sequence>MRTVDRVLAFVCAVSAVFALSFAAGRIVGPVGAGDQPPVPVQEHDGGH</sequence>
<organism evidence="1 2">
    <name type="scientific">Nocardioides islandensis</name>
    <dbReference type="NCBI Taxonomy" id="433663"/>
    <lineage>
        <taxon>Bacteria</taxon>
        <taxon>Bacillati</taxon>
        <taxon>Actinomycetota</taxon>
        <taxon>Actinomycetes</taxon>
        <taxon>Propionibacteriales</taxon>
        <taxon>Nocardioidaceae</taxon>
        <taxon>Nocardioides</taxon>
    </lineage>
</organism>
<proteinExistence type="predicted"/>
<evidence type="ECO:0000313" key="1">
    <source>
        <dbReference type="EMBL" id="MBF4765367.1"/>
    </source>
</evidence>
<comment type="caution">
    <text evidence="1">The sequence shown here is derived from an EMBL/GenBank/DDBJ whole genome shotgun (WGS) entry which is preliminary data.</text>
</comment>
<reference evidence="1" key="1">
    <citation type="submission" date="2020-11" db="EMBL/GenBank/DDBJ databases">
        <title>Nocardioides sp. nov., isolated from Soil of Cynanchum wilfordii Hemsley rhizosphere.</title>
        <authorList>
            <person name="Lee J.-S."/>
            <person name="Suh M.K."/>
            <person name="Kim J.-S."/>
        </authorList>
    </citation>
    <scope>NUCLEOTIDE SEQUENCE</scope>
    <source>
        <strain evidence="1">KCTC 19275</strain>
    </source>
</reference>
<gene>
    <name evidence="1" type="ORF">ISU07_19735</name>
</gene>
<protein>
    <submittedName>
        <fullName evidence="1">Uncharacterized protein</fullName>
    </submittedName>
</protein>
<keyword evidence="2" id="KW-1185">Reference proteome</keyword>
<evidence type="ECO:0000313" key="2">
    <source>
        <dbReference type="Proteomes" id="UP000640489"/>
    </source>
</evidence>
<accession>A0A930VIX0</accession>
<dbReference type="AlphaFoldDB" id="A0A930VIX0"/>